<evidence type="ECO:0000313" key="9">
    <source>
        <dbReference type="Proteomes" id="UP001501323"/>
    </source>
</evidence>
<feature type="compositionally biased region" description="Basic and acidic residues" evidence="4">
    <location>
        <begin position="13"/>
        <end position="26"/>
    </location>
</feature>
<dbReference type="InterPro" id="IPR050482">
    <property type="entry name" value="Sensor_HK_TwoCompSys"/>
</dbReference>
<evidence type="ECO:0000259" key="7">
    <source>
        <dbReference type="Pfam" id="PF07730"/>
    </source>
</evidence>
<dbReference type="InterPro" id="IPR003594">
    <property type="entry name" value="HATPase_dom"/>
</dbReference>
<proteinExistence type="predicted"/>
<dbReference type="EMBL" id="BAABJY010000002">
    <property type="protein sequence ID" value="GAA4868135.1"/>
    <property type="molecule type" value="Genomic_DNA"/>
</dbReference>
<protein>
    <submittedName>
        <fullName evidence="8">Sensor histidine kinase</fullName>
    </submittedName>
</protein>
<dbReference type="GO" id="GO:0016301">
    <property type="term" value="F:kinase activity"/>
    <property type="evidence" value="ECO:0007669"/>
    <property type="project" value="UniProtKB-KW"/>
</dbReference>
<dbReference type="Pfam" id="PF07730">
    <property type="entry name" value="HisKA_3"/>
    <property type="match status" value="1"/>
</dbReference>
<evidence type="ECO:0000259" key="6">
    <source>
        <dbReference type="Pfam" id="PF02518"/>
    </source>
</evidence>
<evidence type="ECO:0000256" key="3">
    <source>
        <dbReference type="ARBA" id="ARBA00023012"/>
    </source>
</evidence>
<evidence type="ECO:0000256" key="5">
    <source>
        <dbReference type="SAM" id="Phobius"/>
    </source>
</evidence>
<comment type="caution">
    <text evidence="8">The sequence shown here is derived from an EMBL/GenBank/DDBJ whole genome shotgun (WGS) entry which is preliminary data.</text>
</comment>
<keyword evidence="1" id="KW-0808">Transferase</keyword>
<feature type="transmembrane region" description="Helical" evidence="5">
    <location>
        <begin position="134"/>
        <end position="153"/>
    </location>
</feature>
<accession>A0ABP9E4G7</accession>
<feature type="region of interest" description="Disordered" evidence="4">
    <location>
        <begin position="1"/>
        <end position="55"/>
    </location>
</feature>
<dbReference type="PANTHER" id="PTHR24421">
    <property type="entry name" value="NITRATE/NITRITE SENSOR PROTEIN NARX-RELATED"/>
    <property type="match status" value="1"/>
</dbReference>
<feature type="transmembrane region" description="Helical" evidence="5">
    <location>
        <begin position="105"/>
        <end position="122"/>
    </location>
</feature>
<keyword evidence="5" id="KW-0472">Membrane</keyword>
<evidence type="ECO:0000256" key="1">
    <source>
        <dbReference type="ARBA" id="ARBA00022679"/>
    </source>
</evidence>
<organism evidence="8 9">
    <name type="scientific">Luteimonas vadosa</name>
    <dbReference type="NCBI Taxonomy" id="1165507"/>
    <lineage>
        <taxon>Bacteria</taxon>
        <taxon>Pseudomonadati</taxon>
        <taxon>Pseudomonadota</taxon>
        <taxon>Gammaproteobacteria</taxon>
        <taxon>Lysobacterales</taxon>
        <taxon>Lysobacteraceae</taxon>
        <taxon>Luteimonas</taxon>
    </lineage>
</organism>
<dbReference type="Gene3D" id="3.30.565.10">
    <property type="entry name" value="Histidine kinase-like ATPase, C-terminal domain"/>
    <property type="match status" value="1"/>
</dbReference>
<dbReference type="CDD" id="cd16917">
    <property type="entry name" value="HATPase_UhpB-NarQ-NarX-like"/>
    <property type="match status" value="1"/>
</dbReference>
<evidence type="ECO:0000256" key="4">
    <source>
        <dbReference type="SAM" id="MobiDB-lite"/>
    </source>
</evidence>
<gene>
    <name evidence="8" type="ORF">GCM10023332_20780</name>
</gene>
<dbReference type="Gene3D" id="1.20.5.1930">
    <property type="match status" value="1"/>
</dbReference>
<dbReference type="Pfam" id="PF02518">
    <property type="entry name" value="HATPase_c"/>
    <property type="match status" value="1"/>
</dbReference>
<feature type="transmembrane region" description="Helical" evidence="5">
    <location>
        <begin position="206"/>
        <end position="225"/>
    </location>
</feature>
<keyword evidence="9" id="KW-1185">Reference proteome</keyword>
<name>A0ABP9E4G7_9GAMM</name>
<keyword evidence="5" id="KW-1133">Transmembrane helix</keyword>
<feature type="domain" description="Histidine kinase/HSP90-like ATPase" evidence="6">
    <location>
        <begin position="384"/>
        <end position="469"/>
    </location>
</feature>
<reference evidence="9" key="1">
    <citation type="journal article" date="2019" name="Int. J. Syst. Evol. Microbiol.">
        <title>The Global Catalogue of Microorganisms (GCM) 10K type strain sequencing project: providing services to taxonomists for standard genome sequencing and annotation.</title>
        <authorList>
            <consortium name="The Broad Institute Genomics Platform"/>
            <consortium name="The Broad Institute Genome Sequencing Center for Infectious Disease"/>
            <person name="Wu L."/>
            <person name="Ma J."/>
        </authorList>
    </citation>
    <scope>NUCLEOTIDE SEQUENCE [LARGE SCALE GENOMIC DNA]</scope>
    <source>
        <strain evidence="9">JCM 18392</strain>
    </source>
</reference>
<dbReference type="InterPro" id="IPR036890">
    <property type="entry name" value="HATPase_C_sf"/>
</dbReference>
<dbReference type="PANTHER" id="PTHR24421:SF59">
    <property type="entry name" value="OXYGEN SENSOR HISTIDINE KINASE NREB"/>
    <property type="match status" value="1"/>
</dbReference>
<dbReference type="SUPFAM" id="SSF55874">
    <property type="entry name" value="ATPase domain of HSP90 chaperone/DNA topoisomerase II/histidine kinase"/>
    <property type="match status" value="1"/>
</dbReference>
<dbReference type="Proteomes" id="UP001501323">
    <property type="component" value="Unassembled WGS sequence"/>
</dbReference>
<dbReference type="InterPro" id="IPR011712">
    <property type="entry name" value="Sig_transdc_His_kin_sub3_dim/P"/>
</dbReference>
<keyword evidence="3" id="KW-0902">Two-component regulatory system</keyword>
<keyword evidence="2 8" id="KW-0418">Kinase</keyword>
<sequence length="471" mass="50721">MEAPALAAQARQPKGDQRDDAGRDVAGDQQAIGIHGKAPDGRTPVCRPAPAPAGVDRHRTAVTKVTNRLGRGRAARTATYTRPMNRTQAPMPGPAHWDAGPFSPLSWAAYITWLAVVLQVVAWERLPGGVVSEWAGLACLLLFLAAFVGRSVVDRNAEDCHPWSGPMVLLQAAFALAASWLLGSATVAVLVVIVAAQLIGIYPLRIALAWLVAINVLLAVAWLQFIEWPRMLLVLVPMLGFQAFAGLTSYYATSSEIARQELARANAQLLATRELLDQSARSEERLRLSRELHDVAGHKLTALKLNLARLARDPGVGAREEIEIATTLAHELLDDIRAVVGELRKHDGIDLRDSLQALVRQIPDDRITLAFDDDLRVGSVQSAETLLRCAQEAITNALRHGRARHVEVACTQDAGHVTLTIDDDGAVQPAISFGHGLNGMRERVEALDGRLAVTPRAGRGVRVVASLPAGA</sequence>
<evidence type="ECO:0000313" key="8">
    <source>
        <dbReference type="EMBL" id="GAA4868135.1"/>
    </source>
</evidence>
<keyword evidence="5" id="KW-0812">Transmembrane</keyword>
<feature type="transmembrane region" description="Helical" evidence="5">
    <location>
        <begin position="173"/>
        <end position="199"/>
    </location>
</feature>
<feature type="domain" description="Signal transduction histidine kinase subgroup 3 dimerisation and phosphoacceptor" evidence="7">
    <location>
        <begin position="284"/>
        <end position="346"/>
    </location>
</feature>
<evidence type="ECO:0000256" key="2">
    <source>
        <dbReference type="ARBA" id="ARBA00022777"/>
    </source>
</evidence>